<dbReference type="EMBL" id="JAEACU010000001">
    <property type="protein sequence ID" value="KAH7546102.1"/>
    <property type="molecule type" value="Genomic_DNA"/>
</dbReference>
<dbReference type="Gene3D" id="3.80.10.10">
    <property type="entry name" value="Ribonuclease Inhibitor"/>
    <property type="match status" value="1"/>
</dbReference>
<gene>
    <name evidence="3" type="ORF">FEM48_Zijuj01G0165000</name>
</gene>
<keyword evidence="2" id="KW-0611">Plant defense</keyword>
<dbReference type="InterPro" id="IPR042197">
    <property type="entry name" value="Apaf_helical"/>
</dbReference>
<protein>
    <recommendedName>
        <fullName evidence="5">NB-ARC domain-containing protein</fullName>
    </recommendedName>
</protein>
<accession>A0A978W2B8</accession>
<dbReference type="GO" id="GO:0006952">
    <property type="term" value="P:defense response"/>
    <property type="evidence" value="ECO:0007669"/>
    <property type="project" value="UniProtKB-KW"/>
</dbReference>
<dbReference type="InterPro" id="IPR027417">
    <property type="entry name" value="P-loop_NTPase"/>
</dbReference>
<comment type="caution">
    <text evidence="3">The sequence shown here is derived from an EMBL/GenBank/DDBJ whole genome shotgun (WGS) entry which is preliminary data.</text>
</comment>
<reference evidence="3" key="1">
    <citation type="journal article" date="2021" name="Front. Plant Sci.">
        <title>Chromosome-Scale Genome Assembly for Chinese Sour Jujube and Insights Into Its Genome Evolution and Domestication Signature.</title>
        <authorList>
            <person name="Shen L.-Y."/>
            <person name="Luo H."/>
            <person name="Wang X.-L."/>
            <person name="Wang X.-M."/>
            <person name="Qiu X.-J."/>
            <person name="Liu H."/>
            <person name="Zhou S.-S."/>
            <person name="Jia K.-H."/>
            <person name="Nie S."/>
            <person name="Bao Y.-T."/>
            <person name="Zhang R.-G."/>
            <person name="Yun Q.-Z."/>
            <person name="Chai Y.-H."/>
            <person name="Lu J.-Y."/>
            <person name="Li Y."/>
            <person name="Zhao S.-W."/>
            <person name="Mao J.-F."/>
            <person name="Jia S.-G."/>
            <person name="Mao Y.-M."/>
        </authorList>
    </citation>
    <scope>NUCLEOTIDE SEQUENCE</scope>
    <source>
        <strain evidence="3">AT0</strain>
        <tissue evidence="3">Leaf</tissue>
    </source>
</reference>
<dbReference type="GO" id="GO:0000166">
    <property type="term" value="F:nucleotide binding"/>
    <property type="evidence" value="ECO:0007669"/>
    <property type="project" value="UniProtKB-KW"/>
</dbReference>
<evidence type="ECO:0000313" key="4">
    <source>
        <dbReference type="Proteomes" id="UP000813462"/>
    </source>
</evidence>
<dbReference type="Proteomes" id="UP000813462">
    <property type="component" value="Unassembled WGS sequence"/>
</dbReference>
<dbReference type="SUPFAM" id="SSF52540">
    <property type="entry name" value="P-loop containing nucleoside triphosphate hydrolases"/>
    <property type="match status" value="1"/>
</dbReference>
<dbReference type="InterPro" id="IPR050905">
    <property type="entry name" value="Plant_NBS-LRR"/>
</dbReference>
<dbReference type="AlphaFoldDB" id="A0A978W2B8"/>
<dbReference type="SUPFAM" id="SSF52058">
    <property type="entry name" value="L domain-like"/>
    <property type="match status" value="1"/>
</dbReference>
<dbReference type="InterPro" id="IPR032675">
    <property type="entry name" value="LRR_dom_sf"/>
</dbReference>
<dbReference type="PANTHER" id="PTHR33463">
    <property type="entry name" value="NB-ARC DOMAIN-CONTAINING PROTEIN-RELATED"/>
    <property type="match status" value="1"/>
</dbReference>
<evidence type="ECO:0000256" key="1">
    <source>
        <dbReference type="ARBA" id="ARBA00022741"/>
    </source>
</evidence>
<proteinExistence type="predicted"/>
<evidence type="ECO:0000256" key="2">
    <source>
        <dbReference type="ARBA" id="ARBA00022821"/>
    </source>
</evidence>
<dbReference type="PRINTS" id="PR00364">
    <property type="entry name" value="DISEASERSIST"/>
</dbReference>
<keyword evidence="1" id="KW-0547">Nucleotide-binding</keyword>
<dbReference type="Gene3D" id="1.10.8.430">
    <property type="entry name" value="Helical domain of apoptotic protease-activating factors"/>
    <property type="match status" value="1"/>
</dbReference>
<evidence type="ECO:0000313" key="3">
    <source>
        <dbReference type="EMBL" id="KAH7546102.1"/>
    </source>
</evidence>
<name>A0A978W2B8_ZIZJJ</name>
<organism evidence="3 4">
    <name type="scientific">Ziziphus jujuba var. spinosa</name>
    <dbReference type="NCBI Taxonomy" id="714518"/>
    <lineage>
        <taxon>Eukaryota</taxon>
        <taxon>Viridiplantae</taxon>
        <taxon>Streptophyta</taxon>
        <taxon>Embryophyta</taxon>
        <taxon>Tracheophyta</taxon>
        <taxon>Spermatophyta</taxon>
        <taxon>Magnoliopsida</taxon>
        <taxon>eudicotyledons</taxon>
        <taxon>Gunneridae</taxon>
        <taxon>Pentapetalae</taxon>
        <taxon>rosids</taxon>
        <taxon>fabids</taxon>
        <taxon>Rosales</taxon>
        <taxon>Rhamnaceae</taxon>
        <taxon>Paliureae</taxon>
        <taxon>Ziziphus</taxon>
    </lineage>
</organism>
<sequence length="457" mass="51138">MNETKKNFTIGVLPQPKIGSCSRRFAGSFIESPDLCPIAKQVLSECGGLPIAISTVGRALQYKSKEIWKNALRQLRKATPDHISGLKIDVYGKIELSYDCLESEEAKSCLLLCCLYNKSSYIPIEDLIRHMLGLGLFKDIESVADGRNSVIASIDILKSCFLLMDSKKEGCVEMHEVVRDVALSIASKSENTIVASHGVKLKDWPKSGVHRQFYTSTVMTSSGIDNRRDGTKPKLLLVSCTDASSIPPNTILDGMEKLKVLEMRRANLESILPSLPCLKHLQTLCLEHCILQDVSVIGELQTLLILSLRNSDIKELPSKIGYLSNLRLLDLARCDNLLKISPGVISSFGKLEELYMGGTSVRWMAWEQGKWVANMILLELLSIRHLTTLEIGLLVLIPEIIQENITFFNNLERFKISIGSQYAFWDVTSCENHLRLQHNSDDVWSEICDLGLRKLQS</sequence>
<dbReference type="OrthoDB" id="1143785at2759"/>
<evidence type="ECO:0008006" key="5">
    <source>
        <dbReference type="Google" id="ProtNLM"/>
    </source>
</evidence>
<dbReference type="PANTHER" id="PTHR33463:SF198">
    <property type="entry name" value="RPP4C3"/>
    <property type="match status" value="1"/>
</dbReference>